<dbReference type="GO" id="GO:0016747">
    <property type="term" value="F:acyltransferase activity, transferring groups other than amino-acyl groups"/>
    <property type="evidence" value="ECO:0007669"/>
    <property type="project" value="InterPro"/>
</dbReference>
<evidence type="ECO:0000259" key="2">
    <source>
        <dbReference type="Pfam" id="PF01757"/>
    </source>
</evidence>
<dbReference type="PANTHER" id="PTHR23028">
    <property type="entry name" value="ACETYLTRANSFERASE"/>
    <property type="match status" value="1"/>
</dbReference>
<keyword evidence="3" id="KW-0808">Transferase</keyword>
<evidence type="ECO:0000313" key="3">
    <source>
        <dbReference type="EMBL" id="AWB08170.1"/>
    </source>
</evidence>
<dbReference type="AlphaFoldDB" id="A0A2R4VUP8"/>
<dbReference type="OrthoDB" id="505919at2"/>
<keyword evidence="3" id="KW-0012">Acyltransferase</keyword>
<evidence type="ECO:0000313" key="4">
    <source>
        <dbReference type="Proteomes" id="UP000077405"/>
    </source>
</evidence>
<dbReference type="EMBL" id="CP028905">
    <property type="protein sequence ID" value="AWB08170.1"/>
    <property type="molecule type" value="Genomic_DNA"/>
</dbReference>
<dbReference type="InterPro" id="IPR050879">
    <property type="entry name" value="Acyltransferase_3"/>
</dbReference>
<feature type="transmembrane region" description="Helical" evidence="1">
    <location>
        <begin position="341"/>
        <end position="359"/>
    </location>
</feature>
<dbReference type="KEGG" id="ahu:A6A40_24395"/>
<keyword evidence="3" id="KW-0614">Plasmid</keyword>
<name>A0A2R4VUP8_9PROT</name>
<dbReference type="RefSeq" id="WP_108548444.1">
    <property type="nucleotide sequence ID" value="NZ_CP028905.1"/>
</dbReference>
<feature type="transmembrane region" description="Helical" evidence="1">
    <location>
        <begin position="136"/>
        <end position="156"/>
    </location>
</feature>
<sequence length="387" mass="41434">MRFPVLDGWRGLCALCVALYHLHTLDHFHLFDFVRGSYLFVDFFFVLSGFVITHAYSARIGGAASAGSFLVRRFGRVWPLHAAVLLAFVALECMKALSGSAGGNAAFTGAYAPSALVSNLALVHALGVEDQWSWNIPSWSISAEFFVYITFAILLLTVRRSRMLTAAMAALAALGAGVVMGFSANHIDTSIDYGYFRCLYGFFTGCLVYRLYQTAAGRRLSRPAGGLAEAGALLAVVIFVSAAEGNALSLAAPLLFGLVVLVFAFEAGPVSRLLGTSPFQRLGAWSYSIYMVHALLIAVLQKGTMVAQGALGRPLFVERRIGGETDRLIAFGDAWTMDLVGVGYLLAVIALSALTYRFVELPGQGMVNGLLVRPRKAAPPSPVAEAA</sequence>
<organism evidence="3 4">
    <name type="scientific">Azospirillum humicireducens</name>
    <dbReference type="NCBI Taxonomy" id="1226968"/>
    <lineage>
        <taxon>Bacteria</taxon>
        <taxon>Pseudomonadati</taxon>
        <taxon>Pseudomonadota</taxon>
        <taxon>Alphaproteobacteria</taxon>
        <taxon>Rhodospirillales</taxon>
        <taxon>Azospirillaceae</taxon>
        <taxon>Azospirillum</taxon>
    </lineage>
</organism>
<dbReference type="InterPro" id="IPR002656">
    <property type="entry name" value="Acyl_transf_3_dom"/>
</dbReference>
<keyword evidence="1" id="KW-0812">Transmembrane</keyword>
<feature type="transmembrane region" description="Helical" evidence="1">
    <location>
        <begin position="224"/>
        <end position="242"/>
    </location>
</feature>
<proteinExistence type="predicted"/>
<dbReference type="Proteomes" id="UP000077405">
    <property type="component" value="Plasmid pYZ4"/>
</dbReference>
<dbReference type="GO" id="GO:0000271">
    <property type="term" value="P:polysaccharide biosynthetic process"/>
    <property type="evidence" value="ECO:0007669"/>
    <property type="project" value="TreeGrafter"/>
</dbReference>
<feature type="domain" description="Acyltransferase 3" evidence="2">
    <location>
        <begin position="6"/>
        <end position="307"/>
    </location>
</feature>
<feature type="transmembrane region" description="Helical" evidence="1">
    <location>
        <begin position="163"/>
        <end position="182"/>
    </location>
</feature>
<feature type="transmembrane region" description="Helical" evidence="1">
    <location>
        <begin position="248"/>
        <end position="270"/>
    </location>
</feature>
<feature type="transmembrane region" description="Helical" evidence="1">
    <location>
        <begin position="37"/>
        <end position="56"/>
    </location>
</feature>
<gene>
    <name evidence="3" type="ORF">A6A40_24395</name>
</gene>
<evidence type="ECO:0000256" key="1">
    <source>
        <dbReference type="SAM" id="Phobius"/>
    </source>
</evidence>
<geneLocation type="plasmid" evidence="3 4">
    <name>pYZ4</name>
</geneLocation>
<feature type="transmembrane region" description="Helical" evidence="1">
    <location>
        <begin position="77"/>
        <end position="97"/>
    </location>
</feature>
<dbReference type="GO" id="GO:0016020">
    <property type="term" value="C:membrane"/>
    <property type="evidence" value="ECO:0007669"/>
    <property type="project" value="TreeGrafter"/>
</dbReference>
<keyword evidence="4" id="KW-1185">Reference proteome</keyword>
<keyword evidence="1" id="KW-0472">Membrane</keyword>
<accession>A0A2R4VUP8</accession>
<keyword evidence="1" id="KW-1133">Transmembrane helix</keyword>
<feature type="transmembrane region" description="Helical" evidence="1">
    <location>
        <begin position="282"/>
        <end position="300"/>
    </location>
</feature>
<feature type="transmembrane region" description="Helical" evidence="1">
    <location>
        <begin position="194"/>
        <end position="212"/>
    </location>
</feature>
<dbReference type="Pfam" id="PF01757">
    <property type="entry name" value="Acyl_transf_3"/>
    <property type="match status" value="1"/>
</dbReference>
<protein>
    <submittedName>
        <fullName evidence="3">Acyltransferase</fullName>
    </submittedName>
</protein>
<dbReference type="PANTHER" id="PTHR23028:SF131">
    <property type="entry name" value="BLR2367 PROTEIN"/>
    <property type="match status" value="1"/>
</dbReference>
<reference evidence="3 4" key="1">
    <citation type="submission" date="2018-04" db="EMBL/GenBank/DDBJ databases">
        <title>Complete genome sequence of the nitrogen-fixing bacterium Azospirillum humicireducens type strain SgZ-5.</title>
        <authorList>
            <person name="Yu Z."/>
        </authorList>
    </citation>
    <scope>NUCLEOTIDE SEQUENCE [LARGE SCALE GENOMIC DNA]</scope>
    <source>
        <strain evidence="3 4">SgZ-5</strain>
        <plasmid evidence="3 4">pYZ4</plasmid>
    </source>
</reference>